<dbReference type="InterPro" id="IPR010919">
    <property type="entry name" value="SAND-like_dom_sf"/>
</dbReference>
<dbReference type="Proteomes" id="UP000233160">
    <property type="component" value="Unassembled WGS sequence"/>
</dbReference>
<feature type="compositionally biased region" description="Basic and acidic residues" evidence="3">
    <location>
        <begin position="280"/>
        <end position="293"/>
    </location>
</feature>
<feature type="compositionally biased region" description="Basic residues" evidence="3">
    <location>
        <begin position="422"/>
        <end position="433"/>
    </location>
</feature>
<dbReference type="InterPro" id="IPR004865">
    <property type="entry name" value="HSR_dom"/>
</dbReference>
<feature type="domain" description="HSR" evidence="5">
    <location>
        <begin position="1"/>
        <end position="108"/>
    </location>
</feature>
<name>A0A2K6ELH0_PROCO</name>
<evidence type="ECO:0000313" key="6">
    <source>
        <dbReference type="Ensembl" id="ENSPCOP00000002572.1"/>
    </source>
</evidence>
<reference evidence="6" key="1">
    <citation type="submission" date="2025-08" db="UniProtKB">
        <authorList>
            <consortium name="Ensembl"/>
        </authorList>
    </citation>
    <scope>IDENTIFICATION</scope>
</reference>
<dbReference type="InterPro" id="IPR036427">
    <property type="entry name" value="Bromodomain-like_sf"/>
</dbReference>
<feature type="compositionally biased region" description="Pro residues" evidence="3">
    <location>
        <begin position="138"/>
        <end position="149"/>
    </location>
</feature>
<evidence type="ECO:0000259" key="5">
    <source>
        <dbReference type="PROSITE" id="PS51414"/>
    </source>
</evidence>
<dbReference type="GO" id="GO:0000981">
    <property type="term" value="F:DNA-binding transcription factor activity, RNA polymerase II-specific"/>
    <property type="evidence" value="ECO:0007669"/>
    <property type="project" value="TreeGrafter"/>
</dbReference>
<organism evidence="6 7">
    <name type="scientific">Propithecus coquereli</name>
    <name type="common">Coquerel's sifaka</name>
    <name type="synonym">Propithecus verreauxi coquereli</name>
    <dbReference type="NCBI Taxonomy" id="379532"/>
    <lineage>
        <taxon>Eukaryota</taxon>
        <taxon>Metazoa</taxon>
        <taxon>Chordata</taxon>
        <taxon>Craniata</taxon>
        <taxon>Vertebrata</taxon>
        <taxon>Euteleostomi</taxon>
        <taxon>Mammalia</taxon>
        <taxon>Eutheria</taxon>
        <taxon>Euarchontoglires</taxon>
        <taxon>Primates</taxon>
        <taxon>Strepsirrhini</taxon>
        <taxon>Lemuriformes</taxon>
        <taxon>Indriidae</taxon>
        <taxon>Propithecus</taxon>
    </lineage>
</organism>
<evidence type="ECO:0000256" key="1">
    <source>
        <dbReference type="ARBA" id="ARBA00022553"/>
    </source>
</evidence>
<protein>
    <submittedName>
        <fullName evidence="6">SP110 nuclear body protein</fullName>
    </submittedName>
</protein>
<dbReference type="PROSITE" id="PS51414">
    <property type="entry name" value="HSR"/>
    <property type="match status" value="1"/>
</dbReference>
<evidence type="ECO:0000256" key="3">
    <source>
        <dbReference type="SAM" id="MobiDB-lite"/>
    </source>
</evidence>
<dbReference type="SUPFAM" id="SSF47370">
    <property type="entry name" value="Bromodomain"/>
    <property type="match status" value="1"/>
</dbReference>
<sequence length="673" mass="75516">MYTVPRALEEALFQHFIYQKMDIAYAIDKPFPFVESLRDKAFITNRMYKESLEACRNLVPVSKVVHNILTKLEKTFSLSLLVTLFSEINLHEYPSLVKIFKSFKSVMASYGQWSRATPTLLEVPTGPAEGCSLQTLPLLPPPPPPPPSCPLCVSRGSEPGASSQRSNEILGEPPSSSDPAVSLPGLIQEGRRTAVTNDNLTAKMNEEEDSHKMSSPPPGTAQASSDNLSPQIKDEEDSQEMPHAPPGPTPVVRDESLEPNDPKEPQEVSITPSNKKAKGMKREVTDWDRRRLTGDPNLNYSQITLGPGTALPGQGTQEKLQVVDQMTQRKDDSTRNLKVVTRTQKTRTEFAQTSRSKDISDSTSEMNKGKKSQETPSTPPTATQEATSPGHGIQEKLPVVGQATQRKTDDSTCNSKIMTRAQKARSKGKRKKGTCSSLKTRFQKNIGRREKPKDDSMDFQCPDLPMTCDKEKAILHVERMKLGPSKKCIQNEEGVRLTAKEFEMKGKGRSTKDWKQRNCEGSPLGFRMLAVFRGLALCRPYVQSLRTLWGCAFCRTKASSGSQQCHRESKIPGRQMQLGEQLACCHPQSSFFAEIPCNIQDYDKLFKEAMWLDPVKERLIKEVYTVVWFVWDMRLIFHNHKTFYKASNFGQIGLDLEAEFEKDLKEMLGLHEA</sequence>
<evidence type="ECO:0000256" key="2">
    <source>
        <dbReference type="ARBA" id="ARBA00023117"/>
    </source>
</evidence>
<dbReference type="Ensembl" id="ENSPCOT00000008888.1">
    <property type="protein sequence ID" value="ENSPCOP00000002572.1"/>
    <property type="gene ID" value="ENSPCOG00000007788.1"/>
</dbReference>
<feature type="compositionally biased region" description="Basic and acidic residues" evidence="3">
    <location>
        <begin position="447"/>
        <end position="456"/>
    </location>
</feature>
<reference evidence="6" key="2">
    <citation type="submission" date="2025-09" db="UniProtKB">
        <authorList>
            <consortium name="Ensembl"/>
        </authorList>
    </citation>
    <scope>IDENTIFICATION</scope>
</reference>
<dbReference type="PANTHER" id="PTHR46386:SF7">
    <property type="entry name" value="SP110 NUCLEAR BODY PROTEIN"/>
    <property type="match status" value="1"/>
</dbReference>
<dbReference type="GO" id="GO:0003677">
    <property type="term" value="F:DNA binding"/>
    <property type="evidence" value="ECO:0007669"/>
    <property type="project" value="InterPro"/>
</dbReference>
<dbReference type="SMART" id="SM00297">
    <property type="entry name" value="BROMO"/>
    <property type="match status" value="1"/>
</dbReference>
<feature type="region of interest" description="Disordered" evidence="3">
    <location>
        <begin position="132"/>
        <end position="458"/>
    </location>
</feature>
<dbReference type="InterPro" id="IPR043563">
    <property type="entry name" value="Sp110/Sp140/Sp140L-like"/>
</dbReference>
<dbReference type="GO" id="GO:0005654">
    <property type="term" value="C:nucleoplasm"/>
    <property type="evidence" value="ECO:0007669"/>
    <property type="project" value="Ensembl"/>
</dbReference>
<dbReference type="PROSITE" id="PS50864">
    <property type="entry name" value="SAND"/>
    <property type="match status" value="1"/>
</dbReference>
<dbReference type="OMA" id="QKARNEC"/>
<feature type="compositionally biased region" description="Basic and acidic residues" evidence="3">
    <location>
        <begin position="252"/>
        <end position="266"/>
    </location>
</feature>
<feature type="domain" description="SAND" evidence="4">
    <location>
        <begin position="454"/>
        <end position="548"/>
    </location>
</feature>
<keyword evidence="2" id="KW-0103">Bromodomain</keyword>
<dbReference type="PANTHER" id="PTHR46386">
    <property type="entry name" value="NUCLEAR BODY PROTEIN SP140"/>
    <property type="match status" value="1"/>
</dbReference>
<accession>A0A2K6ELH0</accession>
<proteinExistence type="predicted"/>
<dbReference type="SMART" id="SM00258">
    <property type="entry name" value="SAND"/>
    <property type="match status" value="1"/>
</dbReference>
<gene>
    <name evidence="6" type="primary">SP110</name>
</gene>
<feature type="compositionally biased region" description="Polar residues" evidence="3">
    <location>
        <begin position="374"/>
        <end position="387"/>
    </location>
</feature>
<evidence type="ECO:0000313" key="7">
    <source>
        <dbReference type="Proteomes" id="UP000233160"/>
    </source>
</evidence>
<dbReference type="GeneTree" id="ENSGT00940000155124"/>
<dbReference type="STRING" id="379532.ENSPCOP00000002572"/>
<dbReference type="AlphaFoldDB" id="A0A2K6ELH0"/>
<dbReference type="InterPro" id="IPR001487">
    <property type="entry name" value="Bromodomain"/>
</dbReference>
<dbReference type="Gene3D" id="1.20.920.10">
    <property type="entry name" value="Bromodomain-like"/>
    <property type="match status" value="1"/>
</dbReference>
<keyword evidence="7" id="KW-1185">Reference proteome</keyword>
<evidence type="ECO:0000259" key="4">
    <source>
        <dbReference type="PROSITE" id="PS50864"/>
    </source>
</evidence>
<dbReference type="Pfam" id="PF01342">
    <property type="entry name" value="SAND"/>
    <property type="match status" value="1"/>
</dbReference>
<keyword evidence="1" id="KW-0597">Phosphoprotein</keyword>
<dbReference type="Gene3D" id="3.10.390.10">
    <property type="entry name" value="SAND domain-like"/>
    <property type="match status" value="1"/>
</dbReference>
<dbReference type="SUPFAM" id="SSF63763">
    <property type="entry name" value="SAND domain-like"/>
    <property type="match status" value="1"/>
</dbReference>
<feature type="compositionally biased region" description="Polar residues" evidence="3">
    <location>
        <begin position="221"/>
        <end position="230"/>
    </location>
</feature>
<dbReference type="Pfam" id="PF03172">
    <property type="entry name" value="HSR"/>
    <property type="match status" value="1"/>
</dbReference>
<dbReference type="InterPro" id="IPR000770">
    <property type="entry name" value="SAND_dom"/>
</dbReference>